<protein>
    <submittedName>
        <fullName evidence="5">Sugar isomerase (SIS)</fullName>
    </submittedName>
</protein>
<dbReference type="HOGENOM" id="CLU_049049_1_1_5"/>
<dbReference type="EMBL" id="CP009123">
    <property type="protein sequence ID" value="AJA11666.1"/>
    <property type="molecule type" value="Genomic_DNA"/>
</dbReference>
<dbReference type="GO" id="GO:0016853">
    <property type="term" value="F:isomerase activity"/>
    <property type="evidence" value="ECO:0007669"/>
    <property type="project" value="UniProtKB-KW"/>
</dbReference>
<name>A0A0A7PNM4_9SPHN</name>
<dbReference type="KEGG" id="sphk:SKP52_24120"/>
<feature type="coiled-coil region" evidence="3">
    <location>
        <begin position="100"/>
        <end position="127"/>
    </location>
</feature>
<evidence type="ECO:0000256" key="1">
    <source>
        <dbReference type="ARBA" id="ARBA00023239"/>
    </source>
</evidence>
<proteinExistence type="predicted"/>
<evidence type="ECO:0000256" key="2">
    <source>
        <dbReference type="ARBA" id="ARBA00023277"/>
    </source>
</evidence>
<dbReference type="Gene3D" id="1.10.8.1080">
    <property type="match status" value="1"/>
</dbReference>
<keyword evidence="6" id="KW-1185">Reference proteome</keyword>
<dbReference type="SUPFAM" id="SSF53697">
    <property type="entry name" value="SIS domain"/>
    <property type="match status" value="1"/>
</dbReference>
<dbReference type="InterPro" id="IPR001347">
    <property type="entry name" value="SIS_dom"/>
</dbReference>
<organism evidence="5 6">
    <name type="scientific">Sphingopyxis fribergensis</name>
    <dbReference type="NCBI Taxonomy" id="1515612"/>
    <lineage>
        <taxon>Bacteria</taxon>
        <taxon>Pseudomonadati</taxon>
        <taxon>Pseudomonadota</taxon>
        <taxon>Alphaproteobacteria</taxon>
        <taxon>Sphingomonadales</taxon>
        <taxon>Sphingomonadaceae</taxon>
        <taxon>Sphingopyxis</taxon>
    </lineage>
</organism>
<keyword evidence="5" id="KW-0614">Plasmid</keyword>
<keyword evidence="2" id="KW-0119">Carbohydrate metabolism</keyword>
<dbReference type="AlphaFoldDB" id="A0A0A7PNM4"/>
<dbReference type="GO" id="GO:0046348">
    <property type="term" value="P:amino sugar catabolic process"/>
    <property type="evidence" value="ECO:0007669"/>
    <property type="project" value="InterPro"/>
</dbReference>
<accession>A0A0A7PNM4</accession>
<dbReference type="Gene3D" id="3.40.50.10490">
    <property type="entry name" value="Glucose-6-phosphate isomerase like protein, domain 1"/>
    <property type="match status" value="1"/>
</dbReference>
<evidence type="ECO:0000313" key="6">
    <source>
        <dbReference type="Proteomes" id="UP000030907"/>
    </source>
</evidence>
<geneLocation type="plasmid" evidence="5 6">
    <name>pSfKp5.2</name>
</geneLocation>
<dbReference type="NCBIfam" id="NF009222">
    <property type="entry name" value="PRK12570.1"/>
    <property type="match status" value="1"/>
</dbReference>
<feature type="domain" description="SIS" evidence="4">
    <location>
        <begin position="51"/>
        <end position="215"/>
    </location>
</feature>
<evidence type="ECO:0000256" key="3">
    <source>
        <dbReference type="SAM" id="Coils"/>
    </source>
</evidence>
<dbReference type="NCBIfam" id="NF003915">
    <property type="entry name" value="PRK05441.1"/>
    <property type="match status" value="1"/>
</dbReference>
<evidence type="ECO:0000313" key="5">
    <source>
        <dbReference type="EMBL" id="AJA11666.1"/>
    </source>
</evidence>
<keyword evidence="5" id="KW-0413">Isomerase</keyword>
<dbReference type="RefSeq" id="WP_037511919.1">
    <property type="nucleotide sequence ID" value="NZ_CP009123.1"/>
</dbReference>
<dbReference type="InterPro" id="IPR046348">
    <property type="entry name" value="SIS_dom_sf"/>
</dbReference>
<sequence>MPGTEAIDPRYAEIDNWPTIDAVTAMIEGQREAIEALNSQADAIAAACAAAAQRLLSSQGRLIYVGAGTSGRVAVQDGVELTPTFGWPEERLLYLLAGGLPALIESAEGAEDDVADAERQIAEHAVNAADVVVAVAASGRTPFTLRAIEVARARGALTIAIANNASTPILEAALHPILLGTGSEIISGSTRMKAGTAQKAAVNIISTTIMLKLGKVYQGQMVDMIVSNAKLQRRAAGIVQMLTSCSEEEAMAALKRGENSISKAVLIAKGNTPEGAAKLLGDNGGILGKAIAALGEK</sequence>
<gene>
    <name evidence="5" type="ORF">SKP52_24120</name>
</gene>
<dbReference type="OrthoDB" id="9813395at2"/>
<dbReference type="CDD" id="cd05007">
    <property type="entry name" value="SIS_Etherase"/>
    <property type="match status" value="1"/>
</dbReference>
<dbReference type="InterPro" id="IPR040190">
    <property type="entry name" value="MURQ/GCKR"/>
</dbReference>
<dbReference type="Proteomes" id="UP000030907">
    <property type="component" value="Plasmid pSfKp5.2"/>
</dbReference>
<reference evidence="5 6" key="1">
    <citation type="journal article" date="2015" name="Int. J. Syst. Evol. Microbiol.">
        <title>Description of Sphingopyxis fribergensis sp. nov. - a soil bacterium with the ability to degrade styrene and phenylacetic acid.</title>
        <authorList>
            <person name="Oelschlagel M."/>
            <person name="Ruckert C."/>
            <person name="Kalinowski J."/>
            <person name="Schmidt G."/>
            <person name="Schlomann M."/>
            <person name="Tischler D."/>
        </authorList>
    </citation>
    <scope>NUCLEOTIDE SEQUENCE [LARGE SCALE GENOMIC DNA]</scope>
    <source>
        <strain evidence="5 6">Kp5.2</strain>
        <plasmid evidence="5">pSfKp5.2</plasmid>
    </source>
</reference>
<dbReference type="PROSITE" id="PS51464">
    <property type="entry name" value="SIS"/>
    <property type="match status" value="1"/>
</dbReference>
<dbReference type="Pfam" id="PF20741">
    <property type="entry name" value="GKRP-like_C"/>
    <property type="match status" value="1"/>
</dbReference>
<dbReference type="GO" id="GO:0009254">
    <property type="term" value="P:peptidoglycan turnover"/>
    <property type="evidence" value="ECO:0007669"/>
    <property type="project" value="TreeGrafter"/>
</dbReference>
<dbReference type="PANTHER" id="PTHR10088:SF4">
    <property type="entry name" value="GLUCOKINASE REGULATORY PROTEIN"/>
    <property type="match status" value="1"/>
</dbReference>
<dbReference type="InterPro" id="IPR005488">
    <property type="entry name" value="Etherase_MurQ"/>
</dbReference>
<evidence type="ECO:0000259" key="4">
    <source>
        <dbReference type="PROSITE" id="PS51464"/>
    </source>
</evidence>
<dbReference type="Pfam" id="PF22645">
    <property type="entry name" value="GKRP_SIS_N"/>
    <property type="match status" value="1"/>
</dbReference>
<dbReference type="PANTHER" id="PTHR10088">
    <property type="entry name" value="GLUCOKINASE REGULATORY PROTEIN"/>
    <property type="match status" value="1"/>
</dbReference>
<dbReference type="GO" id="GO:0097367">
    <property type="term" value="F:carbohydrate derivative binding"/>
    <property type="evidence" value="ECO:0007669"/>
    <property type="project" value="InterPro"/>
</dbReference>
<dbReference type="GO" id="GO:0016803">
    <property type="term" value="F:ether hydrolase activity"/>
    <property type="evidence" value="ECO:0007669"/>
    <property type="project" value="TreeGrafter"/>
</dbReference>
<keyword evidence="1" id="KW-0456">Lyase</keyword>
<keyword evidence="3" id="KW-0175">Coiled coil</keyword>
<dbReference type="GO" id="GO:0016835">
    <property type="term" value="F:carbon-oxygen lyase activity"/>
    <property type="evidence" value="ECO:0007669"/>
    <property type="project" value="InterPro"/>
</dbReference>